<protein>
    <submittedName>
        <fullName evidence="2">Uncharacterized protein</fullName>
    </submittedName>
</protein>
<dbReference type="InterPro" id="IPR036410">
    <property type="entry name" value="HSP_DnaJ_Cys-rich_dom_sf"/>
</dbReference>
<dbReference type="Proteomes" id="UP000326396">
    <property type="component" value="Unassembled WGS sequence"/>
</dbReference>
<keyword evidence="3" id="KW-1185">Reference proteome</keyword>
<dbReference type="AlphaFoldDB" id="A0A5N6L771"/>
<dbReference type="SUPFAM" id="SSF57938">
    <property type="entry name" value="DnaJ/Hsp40 cysteine-rich domain"/>
    <property type="match status" value="1"/>
</dbReference>
<sequence length="216" mass="23001">MVSAADGGSAGDGGANVNIVPLLRTLAKGASVTLGGIFSITMISSTTVALFTLHRKNQIGSQSSSSMSKKNASSCDVCRSKGFYICKLCKGNATIEWSPLYDPVFINPCLCPTCDGHRIQDVSTVWGADSFNKLKKSMCGLSSSEVFFFLAAVTGCISVIINMNLTDAPMDPALLSLGQRMWWNLKGNIRQPLCGCMVLVMMAQGIALSSAYEDFI</sequence>
<evidence type="ECO:0000313" key="3">
    <source>
        <dbReference type="Proteomes" id="UP000326396"/>
    </source>
</evidence>
<evidence type="ECO:0000256" key="1">
    <source>
        <dbReference type="SAM" id="Phobius"/>
    </source>
</evidence>
<accession>A0A5N6L771</accession>
<reference evidence="2 3" key="1">
    <citation type="submission" date="2019-05" db="EMBL/GenBank/DDBJ databases">
        <title>Mikania micrantha, genome provides insights into the molecular mechanism of rapid growth.</title>
        <authorList>
            <person name="Liu B."/>
        </authorList>
    </citation>
    <scope>NUCLEOTIDE SEQUENCE [LARGE SCALE GENOMIC DNA]</scope>
    <source>
        <strain evidence="2">NLD-2019</strain>
        <tissue evidence="2">Leaf</tissue>
    </source>
</reference>
<feature type="transmembrane region" description="Helical" evidence="1">
    <location>
        <begin position="146"/>
        <end position="165"/>
    </location>
</feature>
<dbReference type="EMBL" id="SZYD01002706">
    <property type="protein sequence ID" value="KAC9222873.1"/>
    <property type="molecule type" value="Genomic_DNA"/>
</dbReference>
<keyword evidence="1" id="KW-1133">Transmembrane helix</keyword>
<keyword evidence="1" id="KW-0812">Transmembrane</keyword>
<comment type="caution">
    <text evidence="2">The sequence shown here is derived from an EMBL/GenBank/DDBJ whole genome shotgun (WGS) entry which is preliminary data.</text>
</comment>
<keyword evidence="1" id="KW-0472">Membrane</keyword>
<name>A0A5N6L771_9ASTR</name>
<gene>
    <name evidence="2" type="ORF">E3N88_46164</name>
</gene>
<feature type="transmembrane region" description="Helical" evidence="1">
    <location>
        <begin position="32"/>
        <end position="53"/>
    </location>
</feature>
<feature type="transmembrane region" description="Helical" evidence="1">
    <location>
        <begin position="189"/>
        <end position="212"/>
    </location>
</feature>
<evidence type="ECO:0000313" key="2">
    <source>
        <dbReference type="EMBL" id="KAC9222873.1"/>
    </source>
</evidence>
<proteinExistence type="predicted"/>
<organism evidence="2 3">
    <name type="scientific">Mikania micrantha</name>
    <name type="common">bitter vine</name>
    <dbReference type="NCBI Taxonomy" id="192012"/>
    <lineage>
        <taxon>Eukaryota</taxon>
        <taxon>Viridiplantae</taxon>
        <taxon>Streptophyta</taxon>
        <taxon>Embryophyta</taxon>
        <taxon>Tracheophyta</taxon>
        <taxon>Spermatophyta</taxon>
        <taxon>Magnoliopsida</taxon>
        <taxon>eudicotyledons</taxon>
        <taxon>Gunneridae</taxon>
        <taxon>Pentapetalae</taxon>
        <taxon>asterids</taxon>
        <taxon>campanulids</taxon>
        <taxon>Asterales</taxon>
        <taxon>Asteraceae</taxon>
        <taxon>Asteroideae</taxon>
        <taxon>Heliantheae alliance</taxon>
        <taxon>Eupatorieae</taxon>
        <taxon>Mikania</taxon>
    </lineage>
</organism>
<dbReference type="OrthoDB" id="513013at2759"/>